<dbReference type="AlphaFoldDB" id="A0A432VUP7"/>
<evidence type="ECO:0000313" key="3">
    <source>
        <dbReference type="Proteomes" id="UP000288212"/>
    </source>
</evidence>
<keyword evidence="1" id="KW-0732">Signal</keyword>
<evidence type="ECO:0008006" key="4">
    <source>
        <dbReference type="Google" id="ProtNLM"/>
    </source>
</evidence>
<accession>A0A432VUP7</accession>
<dbReference type="RefSeq" id="WP_126792160.1">
    <property type="nucleotide sequence ID" value="NZ_PIPI01000003.1"/>
</dbReference>
<dbReference type="InterPro" id="IPR005618">
    <property type="entry name" value="OMPW"/>
</dbReference>
<organism evidence="2 3">
    <name type="scientific">Aliidiomarina haloalkalitolerans</name>
    <dbReference type="NCBI Taxonomy" id="859059"/>
    <lineage>
        <taxon>Bacteria</taxon>
        <taxon>Pseudomonadati</taxon>
        <taxon>Pseudomonadota</taxon>
        <taxon>Gammaproteobacteria</taxon>
        <taxon>Alteromonadales</taxon>
        <taxon>Idiomarinaceae</taxon>
        <taxon>Aliidiomarina</taxon>
    </lineage>
</organism>
<dbReference type="PANTHER" id="PTHR36920">
    <property type="match status" value="1"/>
</dbReference>
<comment type="caution">
    <text evidence="2">The sequence shown here is derived from an EMBL/GenBank/DDBJ whole genome shotgun (WGS) entry which is preliminary data.</text>
</comment>
<dbReference type="GO" id="GO:0019867">
    <property type="term" value="C:outer membrane"/>
    <property type="evidence" value="ECO:0007669"/>
    <property type="project" value="InterPro"/>
</dbReference>
<dbReference type="Gene3D" id="2.40.160.20">
    <property type="match status" value="1"/>
</dbReference>
<sequence>MKTKLSIVALTLSTLFAAPAMADFSVNIGAIHVKPDESSSNLNVIESVAGLPNGSTQVAVGNDTQLGLTFDYRFNQNFGLQLIAATPFSHDLKVKGSAIDGLNIGKTKHLPPTLMAQYHFTQHHAFQPFVGVGVNYTTFFSERVNPELDGALIALEVTTAADNVTLSLSESWGLALQAGFNYQLTERMGIHFMVSKMAIDTTGKVKVNGTTVQSVNVDIDPVVAMLGFRWKI</sequence>
<dbReference type="Proteomes" id="UP000288212">
    <property type="component" value="Unassembled WGS sequence"/>
</dbReference>
<protein>
    <recommendedName>
        <fullName evidence="4">OmpW family protein</fullName>
    </recommendedName>
</protein>
<dbReference type="Pfam" id="PF03922">
    <property type="entry name" value="OmpW"/>
    <property type="match status" value="1"/>
</dbReference>
<gene>
    <name evidence="2" type="ORF">CWE06_05975</name>
</gene>
<dbReference type="EMBL" id="PIPI01000003">
    <property type="protein sequence ID" value="RUO20171.1"/>
    <property type="molecule type" value="Genomic_DNA"/>
</dbReference>
<evidence type="ECO:0000313" key="2">
    <source>
        <dbReference type="EMBL" id="RUO20171.1"/>
    </source>
</evidence>
<dbReference type="InterPro" id="IPR011250">
    <property type="entry name" value="OMP/PagP_B-barrel"/>
</dbReference>
<name>A0A432VUP7_9GAMM</name>
<feature type="chain" id="PRO_5019316664" description="OmpW family protein" evidence="1">
    <location>
        <begin position="23"/>
        <end position="232"/>
    </location>
</feature>
<keyword evidence="3" id="KW-1185">Reference proteome</keyword>
<feature type="signal peptide" evidence="1">
    <location>
        <begin position="1"/>
        <end position="22"/>
    </location>
</feature>
<evidence type="ECO:0000256" key="1">
    <source>
        <dbReference type="SAM" id="SignalP"/>
    </source>
</evidence>
<dbReference type="PANTHER" id="PTHR36920:SF1">
    <property type="entry name" value="OUTER MEMBRANE PROTEIN W"/>
    <property type="match status" value="1"/>
</dbReference>
<dbReference type="GO" id="GO:0055085">
    <property type="term" value="P:transmembrane transport"/>
    <property type="evidence" value="ECO:0007669"/>
    <property type="project" value="TreeGrafter"/>
</dbReference>
<dbReference type="OrthoDB" id="9807574at2"/>
<dbReference type="SUPFAM" id="SSF56925">
    <property type="entry name" value="OMPA-like"/>
    <property type="match status" value="1"/>
</dbReference>
<proteinExistence type="predicted"/>
<reference evidence="2 3" key="1">
    <citation type="journal article" date="2011" name="Front. Microbiol.">
        <title>Genomic signatures of strain selection and enhancement in Bacillus atrophaeus var. globigii, a historical biowarfare simulant.</title>
        <authorList>
            <person name="Gibbons H.S."/>
            <person name="Broomall S.M."/>
            <person name="McNew L.A."/>
            <person name="Daligault H."/>
            <person name="Chapman C."/>
            <person name="Bruce D."/>
            <person name="Karavis M."/>
            <person name="Krepps M."/>
            <person name="McGregor P.A."/>
            <person name="Hong C."/>
            <person name="Park K.H."/>
            <person name="Akmal A."/>
            <person name="Feldman A."/>
            <person name="Lin J.S."/>
            <person name="Chang W.E."/>
            <person name="Higgs B.W."/>
            <person name="Demirev P."/>
            <person name="Lindquist J."/>
            <person name="Liem A."/>
            <person name="Fochler E."/>
            <person name="Read T.D."/>
            <person name="Tapia R."/>
            <person name="Johnson S."/>
            <person name="Bishop-Lilly K.A."/>
            <person name="Detter C."/>
            <person name="Han C."/>
            <person name="Sozhamannan S."/>
            <person name="Rosenzweig C.N."/>
            <person name="Skowronski E.W."/>
        </authorList>
    </citation>
    <scope>NUCLEOTIDE SEQUENCE [LARGE SCALE GENOMIC DNA]</scope>
    <source>
        <strain evidence="2 3">AK5</strain>
    </source>
</reference>